<keyword evidence="1 4" id="KW-0349">Heme</keyword>
<accession>A0A385SKV9</accession>
<dbReference type="InterPro" id="IPR009056">
    <property type="entry name" value="Cyt_c-like_dom"/>
</dbReference>
<dbReference type="OrthoDB" id="9770043at2"/>
<keyword evidence="7" id="KW-1185">Reference proteome</keyword>
<dbReference type="Gene3D" id="2.120.10.30">
    <property type="entry name" value="TolB, C-terminal domain"/>
    <property type="match status" value="1"/>
</dbReference>
<dbReference type="Pfam" id="PF07995">
    <property type="entry name" value="GSDH"/>
    <property type="match status" value="1"/>
</dbReference>
<keyword evidence="3 4" id="KW-0408">Iron</keyword>
<dbReference type="InterPro" id="IPR036909">
    <property type="entry name" value="Cyt_c-like_dom_sf"/>
</dbReference>
<gene>
    <name evidence="6" type="ORF">D4L85_13470</name>
</gene>
<dbReference type="PANTHER" id="PTHR19328:SF75">
    <property type="entry name" value="ALDOSE SUGAR DEHYDROGENASE YLII"/>
    <property type="match status" value="1"/>
</dbReference>
<dbReference type="PANTHER" id="PTHR19328">
    <property type="entry name" value="HEDGEHOG-INTERACTING PROTEIN"/>
    <property type="match status" value="1"/>
</dbReference>
<evidence type="ECO:0000259" key="5">
    <source>
        <dbReference type="PROSITE" id="PS51007"/>
    </source>
</evidence>
<dbReference type="RefSeq" id="WP_119754793.1">
    <property type="nucleotide sequence ID" value="NZ_CP032382.1"/>
</dbReference>
<organism evidence="6 7">
    <name type="scientific">Chryseolinea soli</name>
    <dbReference type="NCBI Taxonomy" id="2321403"/>
    <lineage>
        <taxon>Bacteria</taxon>
        <taxon>Pseudomonadati</taxon>
        <taxon>Bacteroidota</taxon>
        <taxon>Cytophagia</taxon>
        <taxon>Cytophagales</taxon>
        <taxon>Fulvivirgaceae</taxon>
        <taxon>Chryseolinea</taxon>
    </lineage>
</organism>
<dbReference type="SUPFAM" id="SSF46626">
    <property type="entry name" value="Cytochrome c"/>
    <property type="match status" value="1"/>
</dbReference>
<feature type="domain" description="Cytochrome c" evidence="5">
    <location>
        <begin position="43"/>
        <end position="134"/>
    </location>
</feature>
<evidence type="ECO:0000256" key="4">
    <source>
        <dbReference type="PROSITE-ProRule" id="PRU00433"/>
    </source>
</evidence>
<evidence type="ECO:0000256" key="1">
    <source>
        <dbReference type="ARBA" id="ARBA00022617"/>
    </source>
</evidence>
<dbReference type="GO" id="GO:0009055">
    <property type="term" value="F:electron transfer activity"/>
    <property type="evidence" value="ECO:0007669"/>
    <property type="project" value="InterPro"/>
</dbReference>
<evidence type="ECO:0000256" key="3">
    <source>
        <dbReference type="ARBA" id="ARBA00023004"/>
    </source>
</evidence>
<dbReference type="Gene3D" id="1.10.760.10">
    <property type="entry name" value="Cytochrome c-like domain"/>
    <property type="match status" value="1"/>
</dbReference>
<dbReference type="PROSITE" id="PS51007">
    <property type="entry name" value="CYTC"/>
    <property type="match status" value="1"/>
</dbReference>
<dbReference type="Pfam" id="PF00034">
    <property type="entry name" value="Cytochrom_C"/>
    <property type="match status" value="1"/>
</dbReference>
<protein>
    <submittedName>
        <fullName evidence="6">Cytochrome C</fullName>
    </submittedName>
</protein>
<name>A0A385SKV9_9BACT</name>
<dbReference type="GO" id="GO:0046872">
    <property type="term" value="F:metal ion binding"/>
    <property type="evidence" value="ECO:0007669"/>
    <property type="project" value="UniProtKB-KW"/>
</dbReference>
<proteinExistence type="predicted"/>
<keyword evidence="2 4" id="KW-0479">Metal-binding</keyword>
<reference evidence="7" key="1">
    <citation type="submission" date="2018-09" db="EMBL/GenBank/DDBJ databases">
        <title>Chryseolinea sp. KIS68-18 isolated from soil.</title>
        <authorList>
            <person name="Weon H.-Y."/>
            <person name="Kwon S.-W."/>
            <person name="Lee S.A."/>
        </authorList>
    </citation>
    <scope>NUCLEOTIDE SEQUENCE [LARGE SCALE GENOMIC DNA]</scope>
    <source>
        <strain evidence="7">KIS68-18</strain>
    </source>
</reference>
<dbReference type="KEGG" id="chk:D4L85_13470"/>
<evidence type="ECO:0000313" key="7">
    <source>
        <dbReference type="Proteomes" id="UP000266183"/>
    </source>
</evidence>
<dbReference type="GO" id="GO:0020037">
    <property type="term" value="F:heme binding"/>
    <property type="evidence" value="ECO:0007669"/>
    <property type="project" value="InterPro"/>
</dbReference>
<dbReference type="InterPro" id="IPR011042">
    <property type="entry name" value="6-blade_b-propeller_TolB-like"/>
</dbReference>
<dbReference type="InterPro" id="IPR012938">
    <property type="entry name" value="Glc/Sorbosone_DH"/>
</dbReference>
<dbReference type="Proteomes" id="UP000266183">
    <property type="component" value="Chromosome"/>
</dbReference>
<evidence type="ECO:0000313" key="6">
    <source>
        <dbReference type="EMBL" id="AYB31522.1"/>
    </source>
</evidence>
<sequence length="579" mass="64250">MISTSPLLKPLCKYSVLLIIVALSGLTSCNKVKEQALYSSDTESIHAGEALFSKNCSACHNFRIDGIGPNLAGVTQDTSKSWIKGFISNPQNYIDQKDHRALDLKADFKGVMPAFGQFSDGEMENLLAFLHTKVKRLIKNNYDTLTAIKDPFPDSIPMSDLQVDLEPVTQMPASSNKNLFTRITKFQSAPNGGFYVLDLRGTLYVVEKNKATPYFDIKKEESAFIDEPGMATGFGSFAFHPEFKSNGLLYTTHAEPPKSKPADFTYADSIPSTLQWVLTEWKTDKPGQVPFAGKGREILRWDMVTQMHGVQEIAFNPYAKPKDADYGLLYIGIGDAGAIEYGYPFLAGNEHCYLGSIFRIDPLGTNSKNGRYGIPAINPFAKDTSPGTVKEIYAYGFRNPHRITWLRTGEILAGNVGQHHIESLYKVMEGKNHGWPIREGNFVIDSEGDINLVYPLPPNDSINHLVYPVIQYDHDEGLAMAGGYEYKGKAIPAFAGKFILGDIAKGKVFIADVSKIREGKQADIHRLHLRIGGKETTLLAIAGLGRVDMRLGQDAQGEMYVMTKYDGRIYKMVRAEKVK</sequence>
<evidence type="ECO:0000256" key="2">
    <source>
        <dbReference type="ARBA" id="ARBA00022723"/>
    </source>
</evidence>
<dbReference type="InterPro" id="IPR011041">
    <property type="entry name" value="Quinoprot_gluc/sorb_DH_b-prop"/>
</dbReference>
<dbReference type="AlphaFoldDB" id="A0A385SKV9"/>
<dbReference type="SUPFAM" id="SSF50952">
    <property type="entry name" value="Soluble quinoprotein glucose dehydrogenase"/>
    <property type="match status" value="1"/>
</dbReference>
<dbReference type="EMBL" id="CP032382">
    <property type="protein sequence ID" value="AYB31522.1"/>
    <property type="molecule type" value="Genomic_DNA"/>
</dbReference>